<name>A0A7T2S4B7_DELAC</name>
<dbReference type="RefSeq" id="WP_183021836.1">
    <property type="nucleotide sequence ID" value="NZ_CP065668.1"/>
</dbReference>
<reference evidence="2 3" key="1">
    <citation type="submission" date="2020-12" db="EMBL/GenBank/DDBJ databases">
        <title>FDA dAtabase for Regulatory Grade micrObial Sequences (FDA-ARGOS): Supporting development and validation of Infectious Disease Dx tests.</title>
        <authorList>
            <person name="Sproer C."/>
            <person name="Gronow S."/>
            <person name="Severitt S."/>
            <person name="Schroder I."/>
            <person name="Tallon L."/>
            <person name="Sadzewicz L."/>
            <person name="Zhao X."/>
            <person name="Boylan J."/>
            <person name="Ott S."/>
            <person name="Bowen H."/>
            <person name="Vavikolanu K."/>
            <person name="Mehta A."/>
            <person name="Aluvathingal J."/>
            <person name="Nadendla S."/>
            <person name="Lowell S."/>
            <person name="Myers T."/>
            <person name="Yan Y."/>
            <person name="Sichtig H."/>
        </authorList>
    </citation>
    <scope>NUCLEOTIDE SEQUENCE [LARGE SCALE GENOMIC DNA]</scope>
    <source>
        <strain evidence="2 3">FDAARGOS_909</strain>
    </source>
</reference>
<keyword evidence="1" id="KW-0812">Transmembrane</keyword>
<protein>
    <submittedName>
        <fullName evidence="2">Uncharacterized protein</fullName>
    </submittedName>
</protein>
<feature type="transmembrane region" description="Helical" evidence="1">
    <location>
        <begin position="57"/>
        <end position="76"/>
    </location>
</feature>
<organism evidence="2 3">
    <name type="scientific">Delftia acidovorans</name>
    <name type="common">Pseudomonas acidovorans</name>
    <name type="synonym">Comamonas acidovorans</name>
    <dbReference type="NCBI Taxonomy" id="80866"/>
    <lineage>
        <taxon>Bacteria</taxon>
        <taxon>Pseudomonadati</taxon>
        <taxon>Pseudomonadota</taxon>
        <taxon>Betaproteobacteria</taxon>
        <taxon>Burkholderiales</taxon>
        <taxon>Comamonadaceae</taxon>
        <taxon>Delftia</taxon>
    </lineage>
</organism>
<evidence type="ECO:0000313" key="3">
    <source>
        <dbReference type="Proteomes" id="UP000594778"/>
    </source>
</evidence>
<feature type="transmembrane region" description="Helical" evidence="1">
    <location>
        <begin position="82"/>
        <end position="100"/>
    </location>
</feature>
<dbReference type="EMBL" id="CP065668">
    <property type="protein sequence ID" value="QPS08619.1"/>
    <property type="molecule type" value="Genomic_DNA"/>
</dbReference>
<proteinExistence type="predicted"/>
<evidence type="ECO:0000256" key="1">
    <source>
        <dbReference type="SAM" id="Phobius"/>
    </source>
</evidence>
<accession>A0A7T2S4B7</accession>
<dbReference type="AlphaFoldDB" id="A0A7T2S4B7"/>
<gene>
    <name evidence="2" type="ORF">I6G66_00645</name>
</gene>
<feature type="transmembrane region" description="Helical" evidence="1">
    <location>
        <begin position="20"/>
        <end position="45"/>
    </location>
</feature>
<evidence type="ECO:0000313" key="2">
    <source>
        <dbReference type="EMBL" id="QPS08619.1"/>
    </source>
</evidence>
<keyword evidence="1" id="KW-0472">Membrane</keyword>
<keyword evidence="1" id="KW-1133">Transmembrane helix</keyword>
<sequence length="112" mass="11789">MADAHPEARPRKPAPIRPDWISKTLAGLLLGPGLAISASGLLAALLHDMPLAVSGQLVMWLVPPVWLLVQSLVYFFSSGLRAWAWLGGANALALAAWWLVRAATLGSVGAVS</sequence>
<dbReference type="Proteomes" id="UP000594778">
    <property type="component" value="Chromosome"/>
</dbReference>